<dbReference type="Proteomes" id="UP001244207">
    <property type="component" value="Unassembled WGS sequence"/>
</dbReference>
<protein>
    <submittedName>
        <fullName evidence="1">Uncharacterized protein</fullName>
    </submittedName>
</protein>
<dbReference type="EMBL" id="JAHMHS010000083">
    <property type="protein sequence ID" value="KAK1721488.1"/>
    <property type="molecule type" value="Genomic_DNA"/>
</dbReference>
<dbReference type="GeneID" id="85386975"/>
<gene>
    <name evidence="1" type="ORF">BDZ83DRAFT_436501</name>
</gene>
<keyword evidence="2" id="KW-1185">Reference proteome</keyword>
<dbReference type="AlphaFoldDB" id="A0AAD8UJ72"/>
<proteinExistence type="predicted"/>
<evidence type="ECO:0000313" key="2">
    <source>
        <dbReference type="Proteomes" id="UP001244207"/>
    </source>
</evidence>
<accession>A0AAD8UJ72</accession>
<dbReference type="RefSeq" id="XP_060362284.1">
    <property type="nucleotide sequence ID" value="XM_060503076.1"/>
</dbReference>
<comment type="caution">
    <text evidence="1">The sequence shown here is derived from an EMBL/GenBank/DDBJ whole genome shotgun (WGS) entry which is preliminary data.</text>
</comment>
<reference evidence="1" key="1">
    <citation type="submission" date="2021-12" db="EMBL/GenBank/DDBJ databases">
        <title>Comparative genomics, transcriptomics and evolutionary studies reveal genomic signatures of adaptation to plant cell wall in hemibiotrophic fungi.</title>
        <authorList>
            <consortium name="DOE Joint Genome Institute"/>
            <person name="Baroncelli R."/>
            <person name="Diaz J.F."/>
            <person name="Benocci T."/>
            <person name="Peng M."/>
            <person name="Battaglia E."/>
            <person name="Haridas S."/>
            <person name="Andreopoulos W."/>
            <person name="Labutti K."/>
            <person name="Pangilinan J."/>
            <person name="Floch G.L."/>
            <person name="Makela M.R."/>
            <person name="Henrissat B."/>
            <person name="Grigoriev I.V."/>
            <person name="Crouch J.A."/>
            <person name="De Vries R.P."/>
            <person name="Sukno S.A."/>
            <person name="Thon M.R."/>
        </authorList>
    </citation>
    <scope>NUCLEOTIDE SEQUENCE</scope>
    <source>
        <strain evidence="1">CBS 112980</strain>
    </source>
</reference>
<name>A0AAD8UJ72_GLOAC</name>
<organism evidence="1 2">
    <name type="scientific">Glomerella acutata</name>
    <name type="common">Colletotrichum acutatum</name>
    <dbReference type="NCBI Taxonomy" id="27357"/>
    <lineage>
        <taxon>Eukaryota</taxon>
        <taxon>Fungi</taxon>
        <taxon>Dikarya</taxon>
        <taxon>Ascomycota</taxon>
        <taxon>Pezizomycotina</taxon>
        <taxon>Sordariomycetes</taxon>
        <taxon>Hypocreomycetidae</taxon>
        <taxon>Glomerellales</taxon>
        <taxon>Glomerellaceae</taxon>
        <taxon>Colletotrichum</taxon>
        <taxon>Colletotrichum acutatum species complex</taxon>
    </lineage>
</organism>
<evidence type="ECO:0000313" key="1">
    <source>
        <dbReference type="EMBL" id="KAK1721488.1"/>
    </source>
</evidence>
<sequence>MPTFRGRILETLSGRPAAGAPYPGCRAAQCATKLPGCWLVKLNGMSTRYESADFATDGQEETMSPRSTSTCYSREETCFPNRRPLRKSRPERWLPAHFLPSRSYVRTHTPPPFTERGGSWSGFSSEVYSARCHPLSGPSAGPRHRRPRAI</sequence>